<evidence type="ECO:0000256" key="4">
    <source>
        <dbReference type="ARBA" id="ARBA00026118"/>
    </source>
</evidence>
<evidence type="ECO:0000256" key="3">
    <source>
        <dbReference type="ARBA" id="ARBA00023002"/>
    </source>
</evidence>
<dbReference type="EMBL" id="CADEPI010000009">
    <property type="protein sequence ID" value="CAB3362468.1"/>
    <property type="molecule type" value="Genomic_DNA"/>
</dbReference>
<keyword evidence="7" id="KW-1185">Reference proteome</keyword>
<dbReference type="InterPro" id="IPR020904">
    <property type="entry name" value="Sc_DH/Rdtase_CS"/>
</dbReference>
<accession>A0A8S1BU58</accession>
<dbReference type="GO" id="GO:0004090">
    <property type="term" value="F:carbonyl reductase (NADPH) activity"/>
    <property type="evidence" value="ECO:0007669"/>
    <property type="project" value="UniProtKB-EC"/>
</dbReference>
<dbReference type="EC" id="1.1.1.184" evidence="4"/>
<dbReference type="AlphaFoldDB" id="A0A8S1BU58"/>
<comment type="similarity">
    <text evidence="1 5">Belongs to the short-chain dehydrogenases/reductases (SDR) family.</text>
</comment>
<dbReference type="PANTHER" id="PTHR43963:SF4">
    <property type="entry name" value="CARBONYL REDUCTASE (NADPH)"/>
    <property type="match status" value="1"/>
</dbReference>
<dbReference type="PROSITE" id="PS00061">
    <property type="entry name" value="ADH_SHORT"/>
    <property type="match status" value="1"/>
</dbReference>
<gene>
    <name evidence="6" type="ORF">CLODIP_2_CD14294</name>
</gene>
<dbReference type="SUPFAM" id="SSF51735">
    <property type="entry name" value="NAD(P)-binding Rossmann-fold domains"/>
    <property type="match status" value="1"/>
</dbReference>
<dbReference type="CDD" id="cd05324">
    <property type="entry name" value="carb_red_PTCR-like_SDR_c"/>
    <property type="match status" value="1"/>
</dbReference>
<evidence type="ECO:0000313" key="7">
    <source>
        <dbReference type="Proteomes" id="UP000494165"/>
    </source>
</evidence>
<evidence type="ECO:0000256" key="2">
    <source>
        <dbReference type="ARBA" id="ARBA00022857"/>
    </source>
</evidence>
<dbReference type="InterPro" id="IPR036291">
    <property type="entry name" value="NAD(P)-bd_dom_sf"/>
</dbReference>
<comment type="caution">
    <text evidence="6">The sequence shown here is derived from an EMBL/GenBank/DDBJ whole genome shotgun (WGS) entry which is preliminary data.</text>
</comment>
<dbReference type="OrthoDB" id="7289984at2759"/>
<keyword evidence="2" id="KW-0521">NADP</keyword>
<evidence type="ECO:0000313" key="6">
    <source>
        <dbReference type="EMBL" id="CAB3362468.1"/>
    </source>
</evidence>
<keyword evidence="3" id="KW-0560">Oxidoreductase</keyword>
<name>A0A8S1BU58_9INSE</name>
<dbReference type="Pfam" id="PF00106">
    <property type="entry name" value="adh_short"/>
    <property type="match status" value="1"/>
</dbReference>
<proteinExistence type="inferred from homology"/>
<evidence type="ECO:0000256" key="1">
    <source>
        <dbReference type="ARBA" id="ARBA00006484"/>
    </source>
</evidence>
<dbReference type="InterPro" id="IPR002347">
    <property type="entry name" value="SDR_fam"/>
</dbReference>
<dbReference type="PANTHER" id="PTHR43963">
    <property type="entry name" value="CARBONYL REDUCTASE 1-RELATED"/>
    <property type="match status" value="1"/>
</dbReference>
<reference evidence="6 7" key="1">
    <citation type="submission" date="2020-04" db="EMBL/GenBank/DDBJ databases">
        <authorList>
            <person name="Alioto T."/>
            <person name="Alioto T."/>
            <person name="Gomez Garrido J."/>
        </authorList>
    </citation>
    <scope>NUCLEOTIDE SEQUENCE [LARGE SCALE GENOMIC DNA]</scope>
</reference>
<protein>
    <recommendedName>
        <fullName evidence="4">carbonyl reductase (NADPH)</fullName>
        <ecNumber evidence="4">1.1.1.184</ecNumber>
    </recommendedName>
</protein>
<dbReference type="Proteomes" id="UP000494165">
    <property type="component" value="Unassembled WGS sequence"/>
</dbReference>
<evidence type="ECO:0000256" key="5">
    <source>
        <dbReference type="RuleBase" id="RU000363"/>
    </source>
</evidence>
<dbReference type="PRINTS" id="PR00080">
    <property type="entry name" value="SDRFAMILY"/>
</dbReference>
<dbReference type="InterPro" id="IPR045313">
    <property type="entry name" value="CBR1-like"/>
</dbReference>
<dbReference type="Gene3D" id="3.40.50.720">
    <property type="entry name" value="NAD(P)-binding Rossmann-like Domain"/>
    <property type="match status" value="1"/>
</dbReference>
<dbReference type="PRINTS" id="PR00081">
    <property type="entry name" value="GDHRDH"/>
</dbReference>
<sequence>MAAVKVAVVTGGNKGIGYAITQGLCDRYNGTVYLTARDENRGREAVAKLNKLGYKPLFHQLDIEDQGSINRFKRFIEETHGGLDVLVNNAAIAYKNDSTDPFGKQAEDTIRINFFGVLNTCRALLPLMRSHGRVVNVSSSCGHLLRINGQEPQAAELRTKLSSPSLTEEELCDIMRSFVKAANAGNHYELGYPNSCYVVSKVGVSALSQIQQRTFDNDTSRVDMVVNHVHPGYVDTDMTSHKGPLTIEEGTSCKENFKFEKK</sequence>
<organism evidence="6 7">
    <name type="scientific">Cloeon dipterum</name>
    <dbReference type="NCBI Taxonomy" id="197152"/>
    <lineage>
        <taxon>Eukaryota</taxon>
        <taxon>Metazoa</taxon>
        <taxon>Ecdysozoa</taxon>
        <taxon>Arthropoda</taxon>
        <taxon>Hexapoda</taxon>
        <taxon>Insecta</taxon>
        <taxon>Pterygota</taxon>
        <taxon>Palaeoptera</taxon>
        <taxon>Ephemeroptera</taxon>
        <taxon>Pisciforma</taxon>
        <taxon>Baetidae</taxon>
        <taxon>Cloeon</taxon>
    </lineage>
</organism>